<comment type="caution">
    <text evidence="4">The sequence shown here is derived from an EMBL/GenBank/DDBJ whole genome shotgun (WGS) entry which is preliminary data.</text>
</comment>
<evidence type="ECO:0000313" key="4">
    <source>
        <dbReference type="EMBL" id="GLB51107.1"/>
    </source>
</evidence>
<evidence type="ECO:0000259" key="3">
    <source>
        <dbReference type="Pfam" id="PF01507"/>
    </source>
</evidence>
<dbReference type="PANTHER" id="PTHR46509">
    <property type="entry name" value="PHOSPHOADENOSINE PHOSPHOSULFATE REDUCTASE"/>
    <property type="match status" value="1"/>
</dbReference>
<dbReference type="GO" id="GO:0019379">
    <property type="term" value="P:sulfate assimilation, phosphoadenylyl sulfate reduction by phosphoadenylyl-sulfate reductase (thioredoxin)"/>
    <property type="evidence" value="ECO:0007669"/>
    <property type="project" value="TreeGrafter"/>
</dbReference>
<evidence type="ECO:0000256" key="1">
    <source>
        <dbReference type="ARBA" id="ARBA00009732"/>
    </source>
</evidence>
<gene>
    <name evidence="4" type="ORF">NBRC110019_01460</name>
</gene>
<dbReference type="AlphaFoldDB" id="A0A9W6B3J2"/>
<organism evidence="4 5">
    <name type="scientific">Neptunitalea chrysea</name>
    <dbReference type="NCBI Taxonomy" id="1647581"/>
    <lineage>
        <taxon>Bacteria</taxon>
        <taxon>Pseudomonadati</taxon>
        <taxon>Bacteroidota</taxon>
        <taxon>Flavobacteriia</taxon>
        <taxon>Flavobacteriales</taxon>
        <taxon>Flavobacteriaceae</taxon>
        <taxon>Neptunitalea</taxon>
    </lineage>
</organism>
<reference evidence="4" key="1">
    <citation type="submission" date="2022-07" db="EMBL/GenBank/DDBJ databases">
        <title>Taxonomy of Novel Oxalotrophic and Methylotrophic Bacteria.</title>
        <authorList>
            <person name="Sahin N."/>
            <person name="Tani A."/>
        </authorList>
    </citation>
    <scope>NUCLEOTIDE SEQUENCE</scope>
    <source>
        <strain evidence="4">AM327</strain>
    </source>
</reference>
<feature type="domain" description="Phosphoadenosine phosphosulphate reductase" evidence="3">
    <location>
        <begin position="33"/>
        <end position="184"/>
    </location>
</feature>
<dbReference type="Gene3D" id="3.40.50.620">
    <property type="entry name" value="HUPs"/>
    <property type="match status" value="1"/>
</dbReference>
<evidence type="ECO:0000256" key="2">
    <source>
        <dbReference type="ARBA" id="ARBA00024327"/>
    </source>
</evidence>
<comment type="similarity">
    <text evidence="1">Belongs to the PAPS reductase family. CysH subfamily.</text>
</comment>
<proteinExistence type="inferred from homology"/>
<dbReference type="Proteomes" id="UP001143545">
    <property type="component" value="Unassembled WGS sequence"/>
</dbReference>
<protein>
    <recommendedName>
        <fullName evidence="3">Phosphoadenosine phosphosulphate reductase domain-containing protein</fullName>
    </recommendedName>
</protein>
<dbReference type="EMBL" id="BRVP01000001">
    <property type="protein sequence ID" value="GLB51107.1"/>
    <property type="molecule type" value="Genomic_DNA"/>
</dbReference>
<dbReference type="RefSeq" id="WP_281751316.1">
    <property type="nucleotide sequence ID" value="NZ_BRVP01000001.1"/>
</dbReference>
<dbReference type="Pfam" id="PF01507">
    <property type="entry name" value="PAPS_reduct"/>
    <property type="match status" value="1"/>
</dbReference>
<comment type="pathway">
    <text evidence="2">Sulfur metabolism; hydrogen sulfide biosynthesis; sulfite from sulfate.</text>
</comment>
<dbReference type="InterPro" id="IPR014729">
    <property type="entry name" value="Rossmann-like_a/b/a_fold"/>
</dbReference>
<dbReference type="GO" id="GO:0004604">
    <property type="term" value="F:phosphoadenylyl-sulfate reductase (thioredoxin) activity"/>
    <property type="evidence" value="ECO:0007669"/>
    <property type="project" value="TreeGrafter"/>
</dbReference>
<keyword evidence="5" id="KW-1185">Reference proteome</keyword>
<evidence type="ECO:0000313" key="5">
    <source>
        <dbReference type="Proteomes" id="UP001143545"/>
    </source>
</evidence>
<sequence>MKVAEDILHYNEILKRKTPNEIVEWVLSFAQRPVITSNFGPYSSSLLHLVSDVISNIPVIWCDTGFNTDATYMHIEKTIKQLRLNVKKYEPALSKSFISYYYGVPEPENEKHKLFTEIVKLEPFRRAMNEHKPDVWFSNIRQSQTPHRASLDILSFTNDGVLKVSPFFYYNNKEIYEYIQEHQLTNEFNYFDPTKVYSNRECGIHLR</sequence>
<accession>A0A9W6B3J2</accession>
<dbReference type="GO" id="GO:0005737">
    <property type="term" value="C:cytoplasm"/>
    <property type="evidence" value="ECO:0007669"/>
    <property type="project" value="TreeGrafter"/>
</dbReference>
<dbReference type="InterPro" id="IPR002500">
    <property type="entry name" value="PAPS_reduct_dom"/>
</dbReference>
<name>A0A9W6B3J2_9FLAO</name>
<dbReference type="PANTHER" id="PTHR46509:SF1">
    <property type="entry name" value="PHOSPHOADENOSINE PHOSPHOSULFATE REDUCTASE"/>
    <property type="match status" value="1"/>
</dbReference>
<dbReference type="SUPFAM" id="SSF52402">
    <property type="entry name" value="Adenine nucleotide alpha hydrolases-like"/>
    <property type="match status" value="1"/>
</dbReference>